<dbReference type="PROSITE" id="PS51292">
    <property type="entry name" value="ZF_RING_CH"/>
    <property type="match status" value="1"/>
</dbReference>
<keyword evidence="2" id="KW-0863">Zinc-finger</keyword>
<evidence type="ECO:0000256" key="4">
    <source>
        <dbReference type="SAM" id="MobiDB-lite"/>
    </source>
</evidence>
<dbReference type="PROSITE" id="PS50006">
    <property type="entry name" value="FHA_DOMAIN"/>
    <property type="match status" value="1"/>
</dbReference>
<organism evidence="7 8">
    <name type="scientific">Paramecium primaurelia</name>
    <dbReference type="NCBI Taxonomy" id="5886"/>
    <lineage>
        <taxon>Eukaryota</taxon>
        <taxon>Sar</taxon>
        <taxon>Alveolata</taxon>
        <taxon>Ciliophora</taxon>
        <taxon>Intramacronucleata</taxon>
        <taxon>Oligohymenophorea</taxon>
        <taxon>Peniculida</taxon>
        <taxon>Parameciidae</taxon>
        <taxon>Paramecium</taxon>
    </lineage>
</organism>
<name>A0A8S1PXC9_PARPR</name>
<feature type="region of interest" description="Disordered" evidence="4">
    <location>
        <begin position="136"/>
        <end position="155"/>
    </location>
</feature>
<dbReference type="SMART" id="SM00240">
    <property type="entry name" value="FHA"/>
    <property type="match status" value="1"/>
</dbReference>
<keyword evidence="3" id="KW-0862">Zinc</keyword>
<evidence type="ECO:0000313" key="8">
    <source>
        <dbReference type="Proteomes" id="UP000688137"/>
    </source>
</evidence>
<dbReference type="Pfam" id="PF12906">
    <property type="entry name" value="RINGv"/>
    <property type="match status" value="1"/>
</dbReference>
<gene>
    <name evidence="7" type="ORF">PPRIM_AZ9-3.1.T1330108</name>
</gene>
<comment type="caution">
    <text evidence="7">The sequence shown here is derived from an EMBL/GenBank/DDBJ whole genome shotgun (WGS) entry which is preliminary data.</text>
</comment>
<protein>
    <submittedName>
        <fullName evidence="7">Uncharacterized protein</fullName>
    </submittedName>
</protein>
<dbReference type="PANTHER" id="PTHR46210">
    <property type="entry name" value="FHA DOMAIN-CONTAINING PROTEIN"/>
    <property type="match status" value="1"/>
</dbReference>
<feature type="domain" description="RING-CH-type" evidence="6">
    <location>
        <begin position="153"/>
        <end position="229"/>
    </location>
</feature>
<keyword evidence="8" id="KW-1185">Reference proteome</keyword>
<sequence length="396" mass="46191">MGVACSGNKRNEQLLLHVDVYIWKEKEKKYHLYDYSSHDSHYQQLQLIQDTKLCKYGENILAVQPNQTIEGAQELFVIKEKVLRPITEIWSIIRNDQVNGVPVTNKVQLFPGQTIRLGRVKIILWEACFNQAMATEESEKEKDEDVNGLDDSDNSNAENSCRICMSKVGTIQNPLINPCQCSGSVKYIHIKCLQQWIHNKFKIRELNNIVLYFWSNLICEICKEQYKLEYKFKNRKYHLIDIPRPKEAYFIFWISHIDKNKEKGLYVINLNGRSNIKIGRVQENDIKLQDISVSRNHALITFNREDESIFLEDLGSKFGTLLQIDELKLDTKSIIQVANSVFIFDYLKKNQKHYELPSFYKVVEKETQQLPQDCAEDDVLVNVDNNKYLSGDNEAP</sequence>
<dbReference type="Proteomes" id="UP000688137">
    <property type="component" value="Unassembled WGS sequence"/>
</dbReference>
<evidence type="ECO:0000259" key="5">
    <source>
        <dbReference type="PROSITE" id="PS50006"/>
    </source>
</evidence>
<dbReference type="GO" id="GO:0008270">
    <property type="term" value="F:zinc ion binding"/>
    <property type="evidence" value="ECO:0007669"/>
    <property type="project" value="UniProtKB-KW"/>
</dbReference>
<dbReference type="SMART" id="SM00744">
    <property type="entry name" value="RINGv"/>
    <property type="match status" value="1"/>
</dbReference>
<evidence type="ECO:0000256" key="1">
    <source>
        <dbReference type="ARBA" id="ARBA00022723"/>
    </source>
</evidence>
<dbReference type="InterPro" id="IPR011016">
    <property type="entry name" value="Znf_RING-CH"/>
</dbReference>
<proteinExistence type="predicted"/>
<keyword evidence="1" id="KW-0479">Metal-binding</keyword>
<dbReference type="InterPro" id="IPR000253">
    <property type="entry name" value="FHA_dom"/>
</dbReference>
<dbReference type="AlphaFoldDB" id="A0A8S1PXC9"/>
<evidence type="ECO:0000313" key="7">
    <source>
        <dbReference type="EMBL" id="CAD8107318.1"/>
    </source>
</evidence>
<dbReference type="Pfam" id="PF00498">
    <property type="entry name" value="FHA"/>
    <property type="match status" value="1"/>
</dbReference>
<evidence type="ECO:0000256" key="3">
    <source>
        <dbReference type="ARBA" id="ARBA00022833"/>
    </source>
</evidence>
<evidence type="ECO:0000256" key="2">
    <source>
        <dbReference type="ARBA" id="ARBA00022771"/>
    </source>
</evidence>
<evidence type="ECO:0000259" key="6">
    <source>
        <dbReference type="PROSITE" id="PS51292"/>
    </source>
</evidence>
<dbReference type="CDD" id="cd00060">
    <property type="entry name" value="FHA"/>
    <property type="match status" value="1"/>
</dbReference>
<reference evidence="7" key="1">
    <citation type="submission" date="2021-01" db="EMBL/GenBank/DDBJ databases">
        <authorList>
            <consortium name="Genoscope - CEA"/>
            <person name="William W."/>
        </authorList>
    </citation>
    <scope>NUCLEOTIDE SEQUENCE</scope>
</reference>
<dbReference type="EMBL" id="CAJJDM010000136">
    <property type="protein sequence ID" value="CAD8107318.1"/>
    <property type="molecule type" value="Genomic_DNA"/>
</dbReference>
<accession>A0A8S1PXC9</accession>
<dbReference type="CDD" id="cd16495">
    <property type="entry name" value="RING_CH-C4HC3_MARCH"/>
    <property type="match status" value="1"/>
</dbReference>
<dbReference type="OMA" id="SDNCNAE"/>
<feature type="domain" description="FHA" evidence="5">
    <location>
        <begin position="276"/>
        <end position="327"/>
    </location>
</feature>
<dbReference type="PANTHER" id="PTHR46210:SF1">
    <property type="entry name" value="FHA DOMAIN-CONTAINING PROTEIN"/>
    <property type="match status" value="1"/>
</dbReference>